<proteinExistence type="inferred from homology"/>
<evidence type="ECO:0000256" key="5">
    <source>
        <dbReference type="ARBA" id="ARBA00022750"/>
    </source>
</evidence>
<dbReference type="Pfam" id="PF01252">
    <property type="entry name" value="Peptidase_A8"/>
    <property type="match status" value="1"/>
</dbReference>
<dbReference type="EMBL" id="WSRS01000082">
    <property type="protein sequence ID" value="MVX59527.1"/>
    <property type="molecule type" value="Genomic_DNA"/>
</dbReference>
<keyword evidence="2 9" id="KW-1003">Cell membrane</keyword>
<evidence type="ECO:0000256" key="11">
    <source>
        <dbReference type="RuleBase" id="RU004181"/>
    </source>
</evidence>
<evidence type="ECO:0000256" key="2">
    <source>
        <dbReference type="ARBA" id="ARBA00022475"/>
    </source>
</evidence>
<comment type="subcellular location">
    <subcellularLocation>
        <location evidence="9">Cell membrane</location>
        <topology evidence="9">Multi-pass membrane protein</topology>
    </subcellularLocation>
</comment>
<dbReference type="InterPro" id="IPR001872">
    <property type="entry name" value="Peptidase_A8"/>
</dbReference>
<dbReference type="EC" id="3.4.23.36" evidence="9"/>
<gene>
    <name evidence="9" type="primary">lspA</name>
    <name evidence="12" type="ORF">E5983_07770</name>
</gene>
<sequence>MSRKMILLVLGLALILGDQLLKSWVVDHIALGEQLTFWPGIMDLTYLQNRGAAFSILQGQVWFFFLTTFLAMVVAAYCFIKAKSSQWERQVGLALIMAGGIGNFIDRASQGFVVDMFQLTFIDFAVFNLADSYLTVGVVILILDLLREDEDGV</sequence>
<accession>A0A7X3G9H0</accession>
<evidence type="ECO:0000256" key="4">
    <source>
        <dbReference type="ARBA" id="ARBA00022692"/>
    </source>
</evidence>
<organism evidence="12 13">
    <name type="scientific">Streptococcus danieliae</name>
    <dbReference type="NCBI Taxonomy" id="747656"/>
    <lineage>
        <taxon>Bacteria</taxon>
        <taxon>Bacillati</taxon>
        <taxon>Bacillota</taxon>
        <taxon>Bacilli</taxon>
        <taxon>Lactobacillales</taxon>
        <taxon>Streptococcaceae</taxon>
        <taxon>Streptococcus</taxon>
    </lineage>
</organism>
<dbReference type="GO" id="GO:0004190">
    <property type="term" value="F:aspartic-type endopeptidase activity"/>
    <property type="evidence" value="ECO:0007669"/>
    <property type="project" value="UniProtKB-UniRule"/>
</dbReference>
<feature type="active site" evidence="9">
    <location>
        <position position="115"/>
    </location>
</feature>
<dbReference type="PROSITE" id="PS00855">
    <property type="entry name" value="SPASE_II"/>
    <property type="match status" value="1"/>
</dbReference>
<dbReference type="UniPathway" id="UPA00665"/>
<evidence type="ECO:0000256" key="3">
    <source>
        <dbReference type="ARBA" id="ARBA00022670"/>
    </source>
</evidence>
<dbReference type="RefSeq" id="WP_160333296.1">
    <property type="nucleotide sequence ID" value="NZ_JAOBSU010000014.1"/>
</dbReference>
<name>A0A7X3G9H0_9STRE</name>
<comment type="similarity">
    <text evidence="1 9 11">Belongs to the peptidase A8 family.</text>
</comment>
<dbReference type="OrthoDB" id="9810259at2"/>
<dbReference type="GO" id="GO:0006508">
    <property type="term" value="P:proteolysis"/>
    <property type="evidence" value="ECO:0007669"/>
    <property type="project" value="UniProtKB-KW"/>
</dbReference>
<keyword evidence="8 9" id="KW-0472">Membrane</keyword>
<dbReference type="PANTHER" id="PTHR33695">
    <property type="entry name" value="LIPOPROTEIN SIGNAL PEPTIDASE"/>
    <property type="match status" value="1"/>
</dbReference>
<comment type="function">
    <text evidence="9 10">This protein specifically catalyzes the removal of signal peptides from prolipoproteins.</text>
</comment>
<evidence type="ECO:0000256" key="8">
    <source>
        <dbReference type="ARBA" id="ARBA00023136"/>
    </source>
</evidence>
<evidence type="ECO:0000256" key="10">
    <source>
        <dbReference type="RuleBase" id="RU000594"/>
    </source>
</evidence>
<dbReference type="AlphaFoldDB" id="A0A7X3G9H0"/>
<comment type="caution">
    <text evidence="9">Lacks conserved residue(s) required for the propagation of feature annotation.</text>
</comment>
<comment type="caution">
    <text evidence="12">The sequence shown here is derived from an EMBL/GenBank/DDBJ whole genome shotgun (WGS) entry which is preliminary data.</text>
</comment>
<keyword evidence="4 9" id="KW-0812">Transmembrane</keyword>
<dbReference type="Proteomes" id="UP000461595">
    <property type="component" value="Unassembled WGS sequence"/>
</dbReference>
<reference evidence="12 13" key="1">
    <citation type="submission" date="2019-12" db="EMBL/GenBank/DDBJ databases">
        <title>Microbes associate with the intestines of laboratory mice.</title>
        <authorList>
            <person name="Navarre W."/>
            <person name="Wong E."/>
        </authorList>
    </citation>
    <scope>NUCLEOTIDE SEQUENCE [LARGE SCALE GENOMIC DNA]</scope>
    <source>
        <strain evidence="12 13">NM51_B2-22</strain>
    </source>
</reference>
<feature type="transmembrane region" description="Helical" evidence="9">
    <location>
        <begin position="61"/>
        <end position="80"/>
    </location>
</feature>
<dbReference type="HAMAP" id="MF_00161">
    <property type="entry name" value="LspA"/>
    <property type="match status" value="1"/>
</dbReference>
<feature type="active site" evidence="9">
    <location>
        <position position="131"/>
    </location>
</feature>
<evidence type="ECO:0000256" key="9">
    <source>
        <dbReference type="HAMAP-Rule" id="MF_00161"/>
    </source>
</evidence>
<dbReference type="NCBIfam" id="TIGR00077">
    <property type="entry name" value="lspA"/>
    <property type="match status" value="1"/>
</dbReference>
<evidence type="ECO:0000256" key="6">
    <source>
        <dbReference type="ARBA" id="ARBA00022801"/>
    </source>
</evidence>
<keyword evidence="5 9" id="KW-0064">Aspartyl protease</keyword>
<keyword evidence="7 9" id="KW-1133">Transmembrane helix</keyword>
<evidence type="ECO:0000256" key="1">
    <source>
        <dbReference type="ARBA" id="ARBA00006139"/>
    </source>
</evidence>
<dbReference type="PRINTS" id="PR00781">
    <property type="entry name" value="LIPOSIGPTASE"/>
</dbReference>
<protein>
    <recommendedName>
        <fullName evidence="9">Lipoprotein signal peptidase</fullName>
        <ecNumber evidence="9">3.4.23.36</ecNumber>
    </recommendedName>
    <alternativeName>
        <fullName evidence="9">Prolipoprotein signal peptidase</fullName>
    </alternativeName>
    <alternativeName>
        <fullName evidence="9">Signal peptidase II</fullName>
        <shortName evidence="9">SPase II</shortName>
    </alternativeName>
</protein>
<dbReference type="PANTHER" id="PTHR33695:SF1">
    <property type="entry name" value="LIPOPROTEIN SIGNAL PEPTIDASE"/>
    <property type="match status" value="1"/>
</dbReference>
<evidence type="ECO:0000256" key="7">
    <source>
        <dbReference type="ARBA" id="ARBA00022989"/>
    </source>
</evidence>
<comment type="catalytic activity">
    <reaction evidence="9 10">
        <text>Release of signal peptides from bacterial membrane prolipoproteins. Hydrolyzes -Xaa-Yaa-Zaa-|-(S,diacylglyceryl)Cys-, in which Xaa is hydrophobic (preferably Leu), and Yaa (Ala or Ser) and Zaa (Gly or Ala) have small, neutral side chains.</text>
        <dbReference type="EC" id="3.4.23.36"/>
    </reaction>
</comment>
<keyword evidence="6 9" id="KW-0378">Hydrolase</keyword>
<feature type="transmembrane region" description="Helical" evidence="9">
    <location>
        <begin position="125"/>
        <end position="146"/>
    </location>
</feature>
<dbReference type="GO" id="GO:0005886">
    <property type="term" value="C:plasma membrane"/>
    <property type="evidence" value="ECO:0007669"/>
    <property type="project" value="UniProtKB-SubCell"/>
</dbReference>
<comment type="pathway">
    <text evidence="9">Protein modification; lipoprotein biosynthesis (signal peptide cleavage).</text>
</comment>
<evidence type="ECO:0000313" key="13">
    <source>
        <dbReference type="Proteomes" id="UP000461595"/>
    </source>
</evidence>
<keyword evidence="3 9" id="KW-0645">Protease</keyword>
<evidence type="ECO:0000313" key="12">
    <source>
        <dbReference type="EMBL" id="MVX59527.1"/>
    </source>
</evidence>